<accession>A0ACB9WUD6</accession>
<protein>
    <submittedName>
        <fullName evidence="1">Uncharacterized protein</fullName>
    </submittedName>
</protein>
<dbReference type="Proteomes" id="UP001057452">
    <property type="component" value="Chromosome 12"/>
</dbReference>
<keyword evidence="2" id="KW-1185">Reference proteome</keyword>
<comment type="caution">
    <text evidence="1">The sequence shown here is derived from an EMBL/GenBank/DDBJ whole genome shotgun (WGS) entry which is preliminary data.</text>
</comment>
<sequence>MKRLMRVPDVTDVSQLLVYARSINGSFDVHEELLKRVPLHGTTKGTDIFEAVKGVVSEYGGFDKLSAVVTDDGAPSMQGRCTGFAGLLRQSGVDCPILHCIIHQEALCAKNLNFTHVMDVVTKVTNLIRGGGTGL</sequence>
<reference evidence="1" key="1">
    <citation type="submission" date="2022-05" db="EMBL/GenBank/DDBJ databases">
        <title>Chromosome-level genome of Chaenocephalus aceratus.</title>
        <authorList>
            <person name="Park H."/>
        </authorList>
    </citation>
    <scope>NUCLEOTIDE SEQUENCE</scope>
    <source>
        <strain evidence="1">KU_202001</strain>
    </source>
</reference>
<proteinExistence type="predicted"/>
<gene>
    <name evidence="1" type="ORF">KUCAC02_009204</name>
</gene>
<name>A0ACB9WUD6_CHAAC</name>
<organism evidence="1 2">
    <name type="scientific">Chaenocephalus aceratus</name>
    <name type="common">Blackfin icefish</name>
    <name type="synonym">Chaenichthys aceratus</name>
    <dbReference type="NCBI Taxonomy" id="36190"/>
    <lineage>
        <taxon>Eukaryota</taxon>
        <taxon>Metazoa</taxon>
        <taxon>Chordata</taxon>
        <taxon>Craniata</taxon>
        <taxon>Vertebrata</taxon>
        <taxon>Euteleostomi</taxon>
        <taxon>Actinopterygii</taxon>
        <taxon>Neopterygii</taxon>
        <taxon>Teleostei</taxon>
        <taxon>Neoteleostei</taxon>
        <taxon>Acanthomorphata</taxon>
        <taxon>Eupercaria</taxon>
        <taxon>Perciformes</taxon>
        <taxon>Notothenioidei</taxon>
        <taxon>Channichthyidae</taxon>
        <taxon>Chaenocephalus</taxon>
    </lineage>
</organism>
<evidence type="ECO:0000313" key="1">
    <source>
        <dbReference type="EMBL" id="KAI4816904.1"/>
    </source>
</evidence>
<evidence type="ECO:0000313" key="2">
    <source>
        <dbReference type="Proteomes" id="UP001057452"/>
    </source>
</evidence>
<dbReference type="EMBL" id="CM043796">
    <property type="protein sequence ID" value="KAI4816904.1"/>
    <property type="molecule type" value="Genomic_DNA"/>
</dbReference>